<evidence type="ECO:0000256" key="9">
    <source>
        <dbReference type="ARBA" id="ARBA00049244"/>
    </source>
</evidence>
<evidence type="ECO:0000256" key="5">
    <source>
        <dbReference type="ARBA" id="ARBA00022705"/>
    </source>
</evidence>
<evidence type="ECO:0000256" key="7">
    <source>
        <dbReference type="ARBA" id="ARBA00023125"/>
    </source>
</evidence>
<dbReference type="InterPro" id="IPR006172">
    <property type="entry name" value="DNA-dir_DNA_pol_B"/>
</dbReference>
<organism evidence="12">
    <name type="scientific">Candida oxycetoniae</name>
    <dbReference type="NCBI Taxonomy" id="497107"/>
    <lineage>
        <taxon>Eukaryota</taxon>
        <taxon>Fungi</taxon>
        <taxon>Dikarya</taxon>
        <taxon>Ascomycota</taxon>
        <taxon>Saccharomycotina</taxon>
        <taxon>Pichiomycetes</taxon>
        <taxon>Debaryomycetaceae</taxon>
        <taxon>Candida/Lodderomyces clade</taxon>
        <taxon>Candida</taxon>
    </lineage>
</organism>
<feature type="domain" description="DNA-directed DNA polymerase family B mitochondria/virus" evidence="11">
    <location>
        <begin position="446"/>
        <end position="877"/>
    </location>
</feature>
<evidence type="ECO:0000256" key="8">
    <source>
        <dbReference type="ARBA" id="ARBA00023242"/>
    </source>
</evidence>
<dbReference type="PANTHER" id="PTHR33568">
    <property type="entry name" value="DNA POLYMERASE"/>
    <property type="match status" value="1"/>
</dbReference>
<keyword evidence="3 10" id="KW-0808">Transferase</keyword>
<dbReference type="Pfam" id="PF03175">
    <property type="entry name" value="DNA_pol_B_2"/>
    <property type="match status" value="1"/>
</dbReference>
<dbReference type="GO" id="GO:0006260">
    <property type="term" value="P:DNA replication"/>
    <property type="evidence" value="ECO:0007669"/>
    <property type="project" value="UniProtKB-KW"/>
</dbReference>
<keyword evidence="7 10" id="KW-0238">DNA-binding</keyword>
<dbReference type="InterPro" id="IPR023211">
    <property type="entry name" value="DNA_pol_palm_dom_sf"/>
</dbReference>
<dbReference type="SMART" id="SM00486">
    <property type="entry name" value="POLBc"/>
    <property type="match status" value="1"/>
</dbReference>
<dbReference type="AlphaFoldDB" id="S5TEL6"/>
<dbReference type="InterPro" id="IPR036397">
    <property type="entry name" value="RNaseH_sf"/>
</dbReference>
<evidence type="ECO:0000256" key="6">
    <source>
        <dbReference type="ARBA" id="ARBA00022932"/>
    </source>
</evidence>
<dbReference type="EC" id="2.7.7.7" evidence="10"/>
<sequence length="1060" mass="123230">MFKFLINSIRFEYNNISYSYFIRMFTHSNFMSNNNNNSNNNTKLEIIDTSLKYSLYFKLSSFSRATLETELLKLIPSDNLNRYFNVSCVLYTDLGNGMGDSFYTVNTESVLVNIHNISDVYDTIFLSLDSMVDNYGCDYSSLVKDIKNCDSYIKVNLNENLEVIKYINENSIITNNISNSIRSTDYNNIKTSFERKKIPLCFDIGSVSNLIDKSNLGNVYSRFLINACNNNLINYVINDKNKLLTEMKSVFNNENSSLYEFVWKFNNIDSVSGLLVLPCVDPNKHTIYVFNVRNNVVVIRNCVYDELLSDNRIIRSINNTSLVIDKGQYVFLKIDNYLTTFSKYLKNVKNDLILENVKYNKIAKKGSTPSIGSFDIETARIGDDYVVIALGYSCFNSFLRSLYYRDYINDINYNIFSIYNYMISSIKRINYKEISNIMVIDCLRKMLTDYNDYTFYCHNFGKFDSIYILNSILIHNKNNPLDIFNCEFLYRDNILIKLTVSIKIDDNIHKIHFLDSYVLLTNSLSKLANDFNINESKGYFPYSFVNESTLDYVGTTPSIEYYPNISNDEYNEIYKTNYSLKDDLLNYLKQDLKVLLLIMECFRNTLYVSFRIDLIKNPTISRLSLNVFKQLFSKDYMSIPEVNVHNVYTFVSKTLFGGITTVYKPYGKDLYYYDINSFYPFSALNKMPGNRYTFIAYKTPILITDIEKSIFNFDNNIGYFKAYVESPLDLPFGLLPYKTDNGVLYPLGNFNGYWTSVELKLALDNGYKIYIYEGYVFNTMNSPFTNYVNHFYMLKSRCSGADRVLFKSLLNNLIGRLGIKHNHKRTFLLDKPIFDLLSIGYKLENTHEIVDSYLITSNFRPKMSKILDNIDINKYYSASSEWLANNKVKTKTPIYKESSVIMTSIINSYSRVYLNKLKLHLLSLGYTLYYCDTDSLIIDKELPSEYVGTELGQFKLEHTISEGYFISGKLYHLINNDGSIKSVAKGITESLTTNDYKDLLNRINVSADKLSSIRHYSEGYVSIDNMKIVINHDSFDKRRKIYINNIWSDTTPIIINEEIL</sequence>
<reference evidence="12" key="1">
    <citation type="submission" date="2013-04" db="EMBL/GenBank/DDBJ databases">
        <authorList>
            <person name="Hegedusova E."/>
            <person name="Fricova D."/>
            <person name="Brejova B."/>
            <person name="Nosek J."/>
        </authorList>
    </citation>
    <scope>NUCLEOTIDE SEQUENCE</scope>
    <source>
        <strain evidence="12">AS2.3656</strain>
    </source>
</reference>
<dbReference type="GO" id="GO:0003887">
    <property type="term" value="F:DNA-directed DNA polymerase activity"/>
    <property type="evidence" value="ECO:0007669"/>
    <property type="project" value="UniProtKB-KW"/>
</dbReference>
<dbReference type="GO" id="GO:0000166">
    <property type="term" value="F:nucleotide binding"/>
    <property type="evidence" value="ECO:0007669"/>
    <property type="project" value="InterPro"/>
</dbReference>
<geneLocation type="mitochondrion" evidence="12"/>
<keyword evidence="8" id="KW-0539">Nucleus</keyword>
<dbReference type="GeneID" id="16694739"/>
<dbReference type="Gene3D" id="3.30.420.10">
    <property type="entry name" value="Ribonuclease H-like superfamily/Ribonuclease H"/>
    <property type="match status" value="1"/>
</dbReference>
<evidence type="ECO:0000256" key="2">
    <source>
        <dbReference type="ARBA" id="ARBA00005755"/>
    </source>
</evidence>
<name>S5TEL6_9ASCO</name>
<evidence type="ECO:0000256" key="10">
    <source>
        <dbReference type="RuleBase" id="RU000442"/>
    </source>
</evidence>
<evidence type="ECO:0000313" key="12">
    <source>
        <dbReference type="EMBL" id="AGS44309.1"/>
    </source>
</evidence>
<dbReference type="SUPFAM" id="SSF56672">
    <property type="entry name" value="DNA/RNA polymerases"/>
    <property type="match status" value="1"/>
</dbReference>
<dbReference type="GO" id="GO:0003677">
    <property type="term" value="F:DNA binding"/>
    <property type="evidence" value="ECO:0007669"/>
    <property type="project" value="UniProtKB-KW"/>
</dbReference>
<keyword evidence="12" id="KW-0496">Mitochondrion</keyword>
<keyword evidence="5 10" id="KW-0235">DNA replication</keyword>
<comment type="similarity">
    <text evidence="2 10">Belongs to the DNA polymerase type-B family.</text>
</comment>
<evidence type="ECO:0000256" key="1">
    <source>
        <dbReference type="ARBA" id="ARBA00004123"/>
    </source>
</evidence>
<dbReference type="InterPro" id="IPR012337">
    <property type="entry name" value="RNaseH-like_sf"/>
</dbReference>
<evidence type="ECO:0000256" key="4">
    <source>
        <dbReference type="ARBA" id="ARBA00022695"/>
    </source>
</evidence>
<dbReference type="EMBL" id="KC993187">
    <property type="protein sequence ID" value="AGS44309.1"/>
    <property type="molecule type" value="Genomic_DNA"/>
</dbReference>
<accession>S5TEL6</accession>
<dbReference type="InterPro" id="IPR017964">
    <property type="entry name" value="DNA-dir_DNA_pol_B_CS"/>
</dbReference>
<comment type="catalytic activity">
    <reaction evidence="9 10">
        <text>DNA(n) + a 2'-deoxyribonucleoside 5'-triphosphate = DNA(n+1) + diphosphate</text>
        <dbReference type="Rhea" id="RHEA:22508"/>
        <dbReference type="Rhea" id="RHEA-COMP:17339"/>
        <dbReference type="Rhea" id="RHEA-COMP:17340"/>
        <dbReference type="ChEBI" id="CHEBI:33019"/>
        <dbReference type="ChEBI" id="CHEBI:61560"/>
        <dbReference type="ChEBI" id="CHEBI:173112"/>
        <dbReference type="EC" id="2.7.7.7"/>
    </reaction>
</comment>
<dbReference type="InterPro" id="IPR004868">
    <property type="entry name" value="DNA-dir_DNA_pol_B_mt/vir"/>
</dbReference>
<dbReference type="Gene3D" id="3.90.1600.10">
    <property type="entry name" value="Palm domain of DNA polymerase"/>
    <property type="match status" value="1"/>
</dbReference>
<evidence type="ECO:0000259" key="11">
    <source>
        <dbReference type="Pfam" id="PF03175"/>
    </source>
</evidence>
<dbReference type="InterPro" id="IPR043502">
    <property type="entry name" value="DNA/RNA_pol_sf"/>
</dbReference>
<evidence type="ECO:0000256" key="3">
    <source>
        <dbReference type="ARBA" id="ARBA00022679"/>
    </source>
</evidence>
<comment type="subcellular location">
    <subcellularLocation>
        <location evidence="1">Nucleus</location>
    </subcellularLocation>
</comment>
<keyword evidence="4 10" id="KW-0548">Nucleotidyltransferase</keyword>
<dbReference type="PROSITE" id="PS00116">
    <property type="entry name" value="DNA_POLYMERASE_B"/>
    <property type="match status" value="1"/>
</dbReference>
<keyword evidence="6 10" id="KW-0239">DNA-directed DNA polymerase</keyword>
<dbReference type="SUPFAM" id="SSF53098">
    <property type="entry name" value="Ribonuclease H-like"/>
    <property type="match status" value="1"/>
</dbReference>
<dbReference type="RefSeq" id="YP_008475016.1">
    <property type="nucleotide sequence ID" value="NC_022162.1"/>
</dbReference>
<dbReference type="PANTHER" id="PTHR33568:SF3">
    <property type="entry name" value="DNA-DIRECTED DNA POLYMERASE"/>
    <property type="match status" value="1"/>
</dbReference>
<proteinExistence type="inferred from homology"/>
<dbReference type="GO" id="GO:0005634">
    <property type="term" value="C:nucleus"/>
    <property type="evidence" value="ECO:0007669"/>
    <property type="project" value="UniProtKB-SubCell"/>
</dbReference>
<protein>
    <recommendedName>
        <fullName evidence="10">DNA polymerase</fullName>
        <ecNumber evidence="10">2.7.7.7</ecNumber>
    </recommendedName>
</protein>
<gene>
    <name evidence="12" type="primary">orf1060</name>
</gene>